<dbReference type="PROSITE" id="PS50975">
    <property type="entry name" value="ATP_GRASP"/>
    <property type="match status" value="1"/>
</dbReference>
<dbReference type="Proteomes" id="UP000027931">
    <property type="component" value="Unassembled WGS sequence"/>
</dbReference>
<dbReference type="EMBL" id="JMIR01000014">
    <property type="protein sequence ID" value="KEO83090.1"/>
    <property type="molecule type" value="Genomic_DNA"/>
</dbReference>
<evidence type="ECO:0000256" key="1">
    <source>
        <dbReference type="PROSITE-ProRule" id="PRU00409"/>
    </source>
</evidence>
<evidence type="ECO:0000313" key="3">
    <source>
        <dbReference type="EMBL" id="KEO83090.1"/>
    </source>
</evidence>
<dbReference type="OrthoDB" id="2371125at2"/>
<dbReference type="AlphaFoldDB" id="A0A074LRJ6"/>
<feature type="domain" description="ATP-grasp" evidence="2">
    <location>
        <begin position="121"/>
        <end position="348"/>
    </location>
</feature>
<dbReference type="STRING" id="1157490.EL26_11505"/>
<dbReference type="GO" id="GO:0005524">
    <property type="term" value="F:ATP binding"/>
    <property type="evidence" value="ECO:0007669"/>
    <property type="project" value="UniProtKB-UniRule"/>
</dbReference>
<name>A0A074LRJ6_9BACL</name>
<dbReference type="Pfam" id="PF14398">
    <property type="entry name" value="ATPgrasp_YheCD"/>
    <property type="match status" value="1"/>
</dbReference>
<dbReference type="Gene3D" id="3.30.470.20">
    <property type="entry name" value="ATP-grasp fold, B domain"/>
    <property type="match status" value="1"/>
</dbReference>
<evidence type="ECO:0000313" key="4">
    <source>
        <dbReference type="Proteomes" id="UP000027931"/>
    </source>
</evidence>
<gene>
    <name evidence="3" type="ORF">EL26_11505</name>
</gene>
<reference evidence="3 4" key="1">
    <citation type="journal article" date="2013" name="Int. J. Syst. Evol. Microbiol.">
        <title>Tumebacillus flagellatus sp. nov., an alpha-amylase/pullulanase-producing bacterium isolated from cassava wastewater.</title>
        <authorList>
            <person name="Wang Q."/>
            <person name="Xie N."/>
            <person name="Qin Y."/>
            <person name="Shen N."/>
            <person name="Zhu J."/>
            <person name="Mi H."/>
            <person name="Huang R."/>
        </authorList>
    </citation>
    <scope>NUCLEOTIDE SEQUENCE [LARGE SCALE GENOMIC DNA]</scope>
    <source>
        <strain evidence="3 4">GST4</strain>
    </source>
</reference>
<evidence type="ECO:0000259" key="2">
    <source>
        <dbReference type="PROSITE" id="PS50975"/>
    </source>
</evidence>
<dbReference type="SUPFAM" id="SSF56059">
    <property type="entry name" value="Glutathione synthetase ATP-binding domain-like"/>
    <property type="match status" value="1"/>
</dbReference>
<accession>A0A074LRJ6</accession>
<keyword evidence="1" id="KW-0547">Nucleotide-binding</keyword>
<dbReference type="GO" id="GO:0046872">
    <property type="term" value="F:metal ion binding"/>
    <property type="evidence" value="ECO:0007669"/>
    <property type="project" value="InterPro"/>
</dbReference>
<dbReference type="InterPro" id="IPR026838">
    <property type="entry name" value="YheC/D"/>
</dbReference>
<dbReference type="InterPro" id="IPR011761">
    <property type="entry name" value="ATP-grasp"/>
</dbReference>
<comment type="caution">
    <text evidence="3">The sequence shown here is derived from an EMBL/GenBank/DDBJ whole genome shotgun (WGS) entry which is preliminary data.</text>
</comment>
<organism evidence="3 4">
    <name type="scientific">Tumebacillus flagellatus</name>
    <dbReference type="NCBI Taxonomy" id="1157490"/>
    <lineage>
        <taxon>Bacteria</taxon>
        <taxon>Bacillati</taxon>
        <taxon>Bacillota</taxon>
        <taxon>Bacilli</taxon>
        <taxon>Bacillales</taxon>
        <taxon>Alicyclobacillaceae</taxon>
        <taxon>Tumebacillus</taxon>
    </lineage>
</organism>
<sequence>MTLPPTVGLITTENPIGNPHSQWQLLAEAGVAAGVDVVFFHPDQLDARRRRVRGHRYRTERGWQTGTTALPRVLIDSVYVSYARASRRFSEQKKTLRRAGYHILNPRFPDKWGVWESLISTSDLAPHLPQTSLWRAVSDVEVWLRRHSSVFLKPARGSGGFGVLEVRPEHNLTYRLTTARESRVLAAEEMRAFLHEQFGQGKFLIQGGIALLEVEGRKCDLRIYLQRDGDGRWQAVTTVARLAAPEQVVTNLAQGGVVRSFDWLVQAAREHLFRVPPRAEVEAVAIRAADVLTEKRNTLAFLGIDIALDREGRAFLLDVNPRPGRKSLSVEEKKTAFSLLLAYAVRLLGCS</sequence>
<proteinExistence type="predicted"/>
<keyword evidence="1" id="KW-0067">ATP-binding</keyword>
<protein>
    <recommendedName>
        <fullName evidence="2">ATP-grasp domain-containing protein</fullName>
    </recommendedName>
</protein>
<keyword evidence="4" id="KW-1185">Reference proteome</keyword>
<dbReference type="eggNOG" id="COG0189">
    <property type="taxonomic scope" value="Bacteria"/>
</dbReference>
<dbReference type="RefSeq" id="WP_038088217.1">
    <property type="nucleotide sequence ID" value="NZ_JMIR01000014.1"/>
</dbReference>